<feature type="domain" description="Pseudouridine synthase I TruA alpha/beta" evidence="6">
    <location>
        <begin position="9"/>
        <end position="103"/>
    </location>
</feature>
<feature type="domain" description="Pseudouridine synthase I TruA alpha/beta" evidence="6">
    <location>
        <begin position="143"/>
        <end position="245"/>
    </location>
</feature>
<keyword evidence="2 4" id="KW-0819">tRNA processing</keyword>
<dbReference type="EMBL" id="CP063982">
    <property type="protein sequence ID" value="UOD49415.1"/>
    <property type="molecule type" value="Genomic_DNA"/>
</dbReference>
<proteinExistence type="inferred from homology"/>
<evidence type="ECO:0000259" key="6">
    <source>
        <dbReference type="Pfam" id="PF01416"/>
    </source>
</evidence>
<feature type="active site" description="Nucleophile" evidence="4">
    <location>
        <position position="52"/>
    </location>
</feature>
<dbReference type="NCBIfam" id="TIGR00071">
    <property type="entry name" value="hisT_truA"/>
    <property type="match status" value="1"/>
</dbReference>
<dbReference type="InterPro" id="IPR001406">
    <property type="entry name" value="PsdUridine_synth_TruA"/>
</dbReference>
<reference evidence="7 8" key="1">
    <citation type="submission" date="2020-11" db="EMBL/GenBank/DDBJ databases">
        <title>Algicoccus daihaiensis sp.nov., isolated from Daihai Lake in Inner Mongolia.</title>
        <authorList>
            <person name="Kai J."/>
        </authorList>
    </citation>
    <scope>NUCLEOTIDE SEQUENCE [LARGE SCALE GENOMIC DNA]</scope>
    <source>
        <strain evidence="8">f23</strain>
    </source>
</reference>
<evidence type="ECO:0000256" key="4">
    <source>
        <dbReference type="HAMAP-Rule" id="MF_00171"/>
    </source>
</evidence>
<evidence type="ECO:0000256" key="3">
    <source>
        <dbReference type="ARBA" id="ARBA00023235"/>
    </source>
</evidence>
<dbReference type="Gene3D" id="3.30.70.580">
    <property type="entry name" value="Pseudouridine synthase I, catalytic domain, N-terminal subdomain"/>
    <property type="match status" value="1"/>
</dbReference>
<organism evidence="7 8">
    <name type="scientific">Orrella daihaiensis</name>
    <dbReference type="NCBI Taxonomy" id="2782176"/>
    <lineage>
        <taxon>Bacteria</taxon>
        <taxon>Pseudomonadati</taxon>
        <taxon>Pseudomonadota</taxon>
        <taxon>Betaproteobacteria</taxon>
        <taxon>Burkholderiales</taxon>
        <taxon>Alcaligenaceae</taxon>
        <taxon>Orrella</taxon>
    </lineage>
</organism>
<comment type="subunit">
    <text evidence="4">Homodimer.</text>
</comment>
<comment type="catalytic activity">
    <reaction evidence="4 5">
        <text>uridine(38/39/40) in tRNA = pseudouridine(38/39/40) in tRNA</text>
        <dbReference type="Rhea" id="RHEA:22376"/>
        <dbReference type="Rhea" id="RHEA-COMP:10085"/>
        <dbReference type="Rhea" id="RHEA-COMP:10087"/>
        <dbReference type="ChEBI" id="CHEBI:65314"/>
        <dbReference type="ChEBI" id="CHEBI:65315"/>
        <dbReference type="EC" id="5.4.99.12"/>
    </reaction>
</comment>
<dbReference type="InterPro" id="IPR020094">
    <property type="entry name" value="TruA/RsuA/RluB/E/F_N"/>
</dbReference>
<dbReference type="EC" id="5.4.99.12" evidence="4"/>
<comment type="caution">
    <text evidence="4">Lacks conserved residue(s) required for the propagation of feature annotation.</text>
</comment>
<dbReference type="PANTHER" id="PTHR11142">
    <property type="entry name" value="PSEUDOURIDYLATE SYNTHASE"/>
    <property type="match status" value="1"/>
</dbReference>
<evidence type="ECO:0000313" key="8">
    <source>
        <dbReference type="Proteomes" id="UP000831607"/>
    </source>
</evidence>
<evidence type="ECO:0000256" key="2">
    <source>
        <dbReference type="ARBA" id="ARBA00022694"/>
    </source>
</evidence>
<accession>A0ABY4AJ44</accession>
<comment type="function">
    <text evidence="4">Formation of pseudouridine at positions 38, 39 and 40 in the anticodon stem and loop of transfer RNAs.</text>
</comment>
<dbReference type="InterPro" id="IPR020095">
    <property type="entry name" value="PsdUridine_synth_TruA_C"/>
</dbReference>
<dbReference type="InterPro" id="IPR020103">
    <property type="entry name" value="PsdUridine_synth_cat_dom_sf"/>
</dbReference>
<dbReference type="Gene3D" id="3.30.70.660">
    <property type="entry name" value="Pseudouridine synthase I, catalytic domain, C-terminal subdomain"/>
    <property type="match status" value="1"/>
</dbReference>
<protein>
    <recommendedName>
        <fullName evidence="4">tRNA pseudouridine synthase A</fullName>
        <ecNumber evidence="4">5.4.99.12</ecNumber>
    </recommendedName>
    <alternativeName>
        <fullName evidence="4">tRNA pseudouridine(38-40) synthase</fullName>
    </alternativeName>
    <alternativeName>
        <fullName evidence="4">tRNA pseudouridylate synthase I</fullName>
    </alternativeName>
    <alternativeName>
        <fullName evidence="4">tRNA-uridine isomerase I</fullName>
    </alternativeName>
</protein>
<dbReference type="InterPro" id="IPR020097">
    <property type="entry name" value="PsdUridine_synth_TruA_a/b_dom"/>
</dbReference>
<evidence type="ECO:0000313" key="7">
    <source>
        <dbReference type="EMBL" id="UOD49415.1"/>
    </source>
</evidence>
<dbReference type="Pfam" id="PF01416">
    <property type="entry name" value="PseudoU_synth_1"/>
    <property type="match status" value="2"/>
</dbReference>
<dbReference type="RefSeq" id="WP_243477577.1">
    <property type="nucleotide sequence ID" value="NZ_CP063982.1"/>
</dbReference>
<sequence>MVRMALGVSYDGRPWFGWQTQPNGQTVQDQLEAALKQFVGVAVPTICAGRTDTGVHATAQVVHFDVPVQRSNVSWVRGLNSLLPDSIAIQWACPVVPEFHARFSALSRSYTYLLINTPVRQPLWAGRAGWCFRPLDLERMQQASKVLIGEHDFSSFRSSQCQAATPIRTMHEIDIRRDGDLVLIHLKANAFLHHMVRNIVGELVLLGQGKTDIAHFERIFKALDRTQAAPTYSASGLYLTDVQYPESLLSKPAMTNTPILQL</sequence>
<evidence type="ECO:0000256" key="5">
    <source>
        <dbReference type="RuleBase" id="RU003792"/>
    </source>
</evidence>
<name>A0ABY4AJ44_9BURK</name>
<dbReference type="PIRSF" id="PIRSF001430">
    <property type="entry name" value="tRNA_psdUrid_synth"/>
    <property type="match status" value="1"/>
</dbReference>
<gene>
    <name evidence="4 7" type="primary">truA</name>
    <name evidence="7" type="ORF">DHf2319_07930</name>
</gene>
<keyword evidence="8" id="KW-1185">Reference proteome</keyword>
<feature type="binding site" evidence="4">
    <location>
        <position position="110"/>
    </location>
    <ligand>
        <name>substrate</name>
    </ligand>
</feature>
<dbReference type="CDD" id="cd02570">
    <property type="entry name" value="PseudoU_synth_EcTruA"/>
    <property type="match status" value="1"/>
</dbReference>
<dbReference type="Proteomes" id="UP000831607">
    <property type="component" value="Chromosome"/>
</dbReference>
<dbReference type="SUPFAM" id="SSF55120">
    <property type="entry name" value="Pseudouridine synthase"/>
    <property type="match status" value="1"/>
</dbReference>
<comment type="similarity">
    <text evidence="1 4 5">Belongs to the tRNA pseudouridine synthase TruA family.</text>
</comment>
<evidence type="ECO:0000256" key="1">
    <source>
        <dbReference type="ARBA" id="ARBA00009375"/>
    </source>
</evidence>
<dbReference type="GO" id="GO:0160147">
    <property type="term" value="F:tRNA pseudouridine(38-40) synthase activity"/>
    <property type="evidence" value="ECO:0007669"/>
    <property type="project" value="UniProtKB-EC"/>
</dbReference>
<dbReference type="HAMAP" id="MF_00171">
    <property type="entry name" value="TruA"/>
    <property type="match status" value="1"/>
</dbReference>
<dbReference type="PANTHER" id="PTHR11142:SF0">
    <property type="entry name" value="TRNA PSEUDOURIDINE SYNTHASE-LIKE 1"/>
    <property type="match status" value="1"/>
</dbReference>
<keyword evidence="3 4" id="KW-0413">Isomerase</keyword>